<evidence type="ECO:0000313" key="2">
    <source>
        <dbReference type="EMBL" id="PWA50473.1"/>
    </source>
</evidence>
<proteinExistence type="predicted"/>
<dbReference type="STRING" id="35608.A0A2U1LNA6"/>
<name>A0A2U1LNA6_ARTAN</name>
<sequence length="265" mass="29493">MQHNNNNDSDPDNIPTSTIIDLPPDFPPESFWLSKDSEFDWFDRNAFLSRNESINSMNSTHHNNPSSNSSSQRYNSNQVTLKSKHVIGLPQKSNCYVDCKRRPANVRLFPANKKNPSTATVPVTEPSSPKVSCIGRVRSKRCCSIKNSKSQRLSKPDRAGSVRGVKPGFVKRIKNLFRFGGHRCKRNGEPVVKDCEPVQRSRSGSRRICVSVKPVWSEPGTPREPVVGLGDMMRFASGRRVGNYGGLEDDDVAGRHSLDSGLRGV</sequence>
<organism evidence="2 3">
    <name type="scientific">Artemisia annua</name>
    <name type="common">Sweet wormwood</name>
    <dbReference type="NCBI Taxonomy" id="35608"/>
    <lineage>
        <taxon>Eukaryota</taxon>
        <taxon>Viridiplantae</taxon>
        <taxon>Streptophyta</taxon>
        <taxon>Embryophyta</taxon>
        <taxon>Tracheophyta</taxon>
        <taxon>Spermatophyta</taxon>
        <taxon>Magnoliopsida</taxon>
        <taxon>eudicotyledons</taxon>
        <taxon>Gunneridae</taxon>
        <taxon>Pentapetalae</taxon>
        <taxon>asterids</taxon>
        <taxon>campanulids</taxon>
        <taxon>Asterales</taxon>
        <taxon>Asteraceae</taxon>
        <taxon>Asteroideae</taxon>
        <taxon>Anthemideae</taxon>
        <taxon>Artemisiinae</taxon>
        <taxon>Artemisia</taxon>
    </lineage>
</organism>
<comment type="caution">
    <text evidence="2">The sequence shown here is derived from an EMBL/GenBank/DDBJ whole genome shotgun (WGS) entry which is preliminary data.</text>
</comment>
<dbReference type="EMBL" id="PKPP01008520">
    <property type="protein sequence ID" value="PWA50473.1"/>
    <property type="molecule type" value="Genomic_DNA"/>
</dbReference>
<feature type="compositionally biased region" description="Low complexity" evidence="1">
    <location>
        <begin position="55"/>
        <end position="77"/>
    </location>
</feature>
<evidence type="ECO:0000313" key="3">
    <source>
        <dbReference type="Proteomes" id="UP000245207"/>
    </source>
</evidence>
<evidence type="ECO:0000256" key="1">
    <source>
        <dbReference type="SAM" id="MobiDB-lite"/>
    </source>
</evidence>
<dbReference type="PANTHER" id="PTHR34120">
    <property type="entry name" value="EXPRESSED PROTEIN"/>
    <property type="match status" value="1"/>
</dbReference>
<protein>
    <submittedName>
        <fullName evidence="2">Uncharacterized protein</fullName>
    </submittedName>
</protein>
<reference evidence="2 3" key="1">
    <citation type="journal article" date="2018" name="Mol. Plant">
        <title>The genome of Artemisia annua provides insight into the evolution of Asteraceae family and artemisinin biosynthesis.</title>
        <authorList>
            <person name="Shen Q."/>
            <person name="Zhang L."/>
            <person name="Liao Z."/>
            <person name="Wang S."/>
            <person name="Yan T."/>
            <person name="Shi P."/>
            <person name="Liu M."/>
            <person name="Fu X."/>
            <person name="Pan Q."/>
            <person name="Wang Y."/>
            <person name="Lv Z."/>
            <person name="Lu X."/>
            <person name="Zhang F."/>
            <person name="Jiang W."/>
            <person name="Ma Y."/>
            <person name="Chen M."/>
            <person name="Hao X."/>
            <person name="Li L."/>
            <person name="Tang Y."/>
            <person name="Lv G."/>
            <person name="Zhou Y."/>
            <person name="Sun X."/>
            <person name="Brodelius P.E."/>
            <person name="Rose J.K.C."/>
            <person name="Tang K."/>
        </authorList>
    </citation>
    <scope>NUCLEOTIDE SEQUENCE [LARGE SCALE GENOMIC DNA]</scope>
    <source>
        <strain evidence="3">cv. Huhao1</strain>
        <tissue evidence="2">Leaf</tissue>
    </source>
</reference>
<dbReference type="Proteomes" id="UP000245207">
    <property type="component" value="Unassembled WGS sequence"/>
</dbReference>
<dbReference type="AlphaFoldDB" id="A0A2U1LNA6"/>
<gene>
    <name evidence="2" type="ORF">CTI12_AA471770</name>
</gene>
<accession>A0A2U1LNA6</accession>
<feature type="region of interest" description="Disordered" evidence="1">
    <location>
        <begin position="1"/>
        <end position="21"/>
    </location>
</feature>
<dbReference type="OrthoDB" id="696504at2759"/>
<keyword evidence="3" id="KW-1185">Reference proteome</keyword>
<dbReference type="PANTHER" id="PTHR34120:SF25">
    <property type="entry name" value="CALCIUM_CALMODULIN-DEPENDENT PROTEIN KINASE"/>
    <property type="match status" value="1"/>
</dbReference>
<feature type="region of interest" description="Disordered" evidence="1">
    <location>
        <begin position="55"/>
        <end position="79"/>
    </location>
</feature>